<feature type="chain" id="PRO_5022736961" description="Calcium-binding protein" evidence="4">
    <location>
        <begin position="29"/>
        <end position="1218"/>
    </location>
</feature>
<dbReference type="Pfam" id="PF00353">
    <property type="entry name" value="HemolysinCabind"/>
    <property type="match status" value="4"/>
</dbReference>
<dbReference type="Proteomes" id="UP000325003">
    <property type="component" value="Unassembled WGS sequence"/>
</dbReference>
<keyword evidence="2" id="KW-0964">Secreted</keyword>
<evidence type="ECO:0000256" key="1">
    <source>
        <dbReference type="ARBA" id="ARBA00004613"/>
    </source>
</evidence>
<organism evidence="5 6">
    <name type="scientific">Nocardioides humilatus</name>
    <dbReference type="NCBI Taxonomy" id="2607660"/>
    <lineage>
        <taxon>Bacteria</taxon>
        <taxon>Bacillati</taxon>
        <taxon>Actinomycetota</taxon>
        <taxon>Actinomycetes</taxon>
        <taxon>Propionibacteriales</taxon>
        <taxon>Nocardioidaceae</taxon>
        <taxon>Nocardioides</taxon>
    </lineage>
</organism>
<dbReference type="InterPro" id="IPR050557">
    <property type="entry name" value="RTX_toxin/Mannuronan_C5-epim"/>
</dbReference>
<keyword evidence="6" id="KW-1185">Reference proteome</keyword>
<reference evidence="5 6" key="1">
    <citation type="submission" date="2019-09" db="EMBL/GenBank/DDBJ databases">
        <title>Nocardioides panacisoli sp. nov., isolated from the soil of a ginseng field.</title>
        <authorList>
            <person name="Cho C."/>
        </authorList>
    </citation>
    <scope>NUCLEOTIDE SEQUENCE [LARGE SCALE GENOMIC DNA]</scope>
    <source>
        <strain evidence="5 6">BN130099</strain>
    </source>
</reference>
<evidence type="ECO:0000256" key="3">
    <source>
        <dbReference type="SAM" id="MobiDB-lite"/>
    </source>
</evidence>
<protein>
    <recommendedName>
        <fullName evidence="7">Calcium-binding protein</fullName>
    </recommendedName>
</protein>
<feature type="region of interest" description="Disordered" evidence="3">
    <location>
        <begin position="28"/>
        <end position="51"/>
    </location>
</feature>
<evidence type="ECO:0000313" key="6">
    <source>
        <dbReference type="Proteomes" id="UP000325003"/>
    </source>
</evidence>
<proteinExistence type="predicted"/>
<evidence type="ECO:0000256" key="2">
    <source>
        <dbReference type="ARBA" id="ARBA00022525"/>
    </source>
</evidence>
<dbReference type="InterPro" id="IPR001343">
    <property type="entry name" value="Hemolysn_Ca-bd"/>
</dbReference>
<sequence length="1218" mass="124078">MSAPRTRRAAATLLAVTGLVITPAFVQAASGQPDPGAPGKGRPDRIAPPAPAPACDLGDGQGTGCTSVELTSESTLDLGGTTTIDVAVTSVTDLSDATLTIRANSALTLSGTTGFTAAGTQPSGVGPMAAVSRTIDVTADHTAHFTIQVTGAKSGHGVLQARLDALGGQFDGGDELTVELGQVAPLSPRDLPVKSAPAGTKIAEPSYTGRVRTPRIKGPQSLDPGTPGASCATGTWTYVDETATLQPSWNFGIEVWDDDPTGTDDLLATGLTNPDGTFNLCFESTDEEGGGQEVFIRLPVSNSAWKIRQNPAGQAWTFIVPAPIAIPDPGTANYSTLTPSGTYNRLVHAFDSLNKLYQWQGDVNGNAMDNPAESRQMVANWNVGSVDGTYYDPATNDIHLKEADPDSDHTTIHEAAKALMDALYDDAYPATPSCSPRLIFGTTSPGCAWVEGWADWVAARVLDDPYVRFPDGSSSDLELPSWVDYPTAYGDSVEGRVAGALIDLSDSANDAPWDRWGEGGATAGSEEIYATLAAKQTSATFNEYFAMDRTGEGDTGYLARSALFQNTIDYTHRDPLTSTQELSRPGLDVQPSPHRYSFATTPSNFYWAGVAIRPLVSGDYDLTLYGDEAQATSIAASYYGGSTVDYVVVDGNHRTGSFFPLANLYTGTGTYTIEEYTGTQVFGLGASTYSFGANDVLRLWDVQAASGVTQYIGVAPDSGLDLNLAAHVSDGTLATTAQGSHQAVAASYNPGVGSREFVQYSLAASDWTGVIVLNQSGTAGNYTLYRDTASPTSPAVQIDGGNAQSYDTTVDLALSASPTNGAGNTPVVQMQISTDGVFDTEPWVDYATTGTASAPAGLGTKTVSVRYRNAAGATSATATDTIDVVATPTCEGLTATVAAFGTVTGTTGADVIVGGPGADAIAGLGGNDTICGLGGNDSINDGPGADTVYGSTGNDVFTQPAATDNGDVFDGGSGTDQVSYGARSGNVTVTLDGNNDDGVSGEGDTVQTTVENVTAGGGSDTIAGTSAANRLIGNGGEDTITGGGGNDYLTGNGADDTLTGGDGTDTILGGDGEDTVLEGAVANGADLVKGGTGYDLIDYGARTADLAIRLNGVPTSGAAGENDKLLNVEKAIGGSGNDTIVGHVTADTLNGGDGNDSINGQGSGDTLTGGAGNDTVFGGNGPDDLNTVDGVSGNDTASGGAGTDTASTDPGDIRISIP</sequence>
<evidence type="ECO:0000256" key="4">
    <source>
        <dbReference type="SAM" id="SignalP"/>
    </source>
</evidence>
<dbReference type="InterPro" id="IPR018511">
    <property type="entry name" value="Hemolysin-typ_Ca-bd_CS"/>
</dbReference>
<dbReference type="GO" id="GO:0005576">
    <property type="term" value="C:extracellular region"/>
    <property type="evidence" value="ECO:0007669"/>
    <property type="project" value="UniProtKB-SubCell"/>
</dbReference>
<dbReference type="AlphaFoldDB" id="A0A5B1LHN6"/>
<reference evidence="5 6" key="2">
    <citation type="submission" date="2019-09" db="EMBL/GenBank/DDBJ databases">
        <authorList>
            <person name="Jin C."/>
        </authorList>
    </citation>
    <scope>NUCLEOTIDE SEQUENCE [LARGE SCALE GENOMIC DNA]</scope>
    <source>
        <strain evidence="5 6">BN130099</strain>
    </source>
</reference>
<feature type="compositionally biased region" description="Gly residues" evidence="3">
    <location>
        <begin position="1161"/>
        <end position="1172"/>
    </location>
</feature>
<feature type="region of interest" description="Disordered" evidence="3">
    <location>
        <begin position="1148"/>
        <end position="1218"/>
    </location>
</feature>
<dbReference type="GO" id="GO:0005509">
    <property type="term" value="F:calcium ion binding"/>
    <property type="evidence" value="ECO:0007669"/>
    <property type="project" value="InterPro"/>
</dbReference>
<dbReference type="PANTHER" id="PTHR38340">
    <property type="entry name" value="S-LAYER PROTEIN"/>
    <property type="match status" value="1"/>
</dbReference>
<dbReference type="InterPro" id="IPR011049">
    <property type="entry name" value="Serralysin-like_metalloprot_C"/>
</dbReference>
<dbReference type="PANTHER" id="PTHR38340:SF1">
    <property type="entry name" value="S-LAYER PROTEIN"/>
    <property type="match status" value="1"/>
</dbReference>
<name>A0A5B1LHN6_9ACTN</name>
<dbReference type="PROSITE" id="PS00330">
    <property type="entry name" value="HEMOLYSIN_CALCIUM"/>
    <property type="match status" value="1"/>
</dbReference>
<dbReference type="Gene3D" id="2.150.10.10">
    <property type="entry name" value="Serralysin-like metalloprotease, C-terminal"/>
    <property type="match status" value="3"/>
</dbReference>
<dbReference type="EMBL" id="VUJV01000002">
    <property type="protein sequence ID" value="KAA1420235.1"/>
    <property type="molecule type" value="Genomic_DNA"/>
</dbReference>
<accession>A0A5B1LHN6</accession>
<keyword evidence="4" id="KW-0732">Signal</keyword>
<comment type="subcellular location">
    <subcellularLocation>
        <location evidence="1">Secreted</location>
    </subcellularLocation>
</comment>
<dbReference type="PRINTS" id="PR00313">
    <property type="entry name" value="CABNDNGRPT"/>
</dbReference>
<evidence type="ECO:0008006" key="7">
    <source>
        <dbReference type="Google" id="ProtNLM"/>
    </source>
</evidence>
<dbReference type="SUPFAM" id="SSF51120">
    <property type="entry name" value="beta-Roll"/>
    <property type="match status" value="3"/>
</dbReference>
<comment type="caution">
    <text evidence="5">The sequence shown here is derived from an EMBL/GenBank/DDBJ whole genome shotgun (WGS) entry which is preliminary data.</text>
</comment>
<gene>
    <name evidence="5" type="ORF">F0U44_07390</name>
</gene>
<evidence type="ECO:0000313" key="5">
    <source>
        <dbReference type="EMBL" id="KAA1420235.1"/>
    </source>
</evidence>
<dbReference type="RefSeq" id="WP_149727659.1">
    <property type="nucleotide sequence ID" value="NZ_VUJV01000002.1"/>
</dbReference>
<feature type="signal peptide" evidence="4">
    <location>
        <begin position="1"/>
        <end position="28"/>
    </location>
</feature>